<protein>
    <submittedName>
        <fullName evidence="1">Uncharacterized protein</fullName>
    </submittedName>
</protein>
<dbReference type="EMBL" id="ML734569">
    <property type="protein sequence ID" value="KAB8249746.1"/>
    <property type="molecule type" value="Genomic_DNA"/>
</dbReference>
<dbReference type="AlphaFoldDB" id="A0A5N6H5B6"/>
<dbReference type="Proteomes" id="UP000325434">
    <property type="component" value="Unassembled WGS sequence"/>
</dbReference>
<gene>
    <name evidence="1" type="ORF">BDV35DRAFT_121178</name>
</gene>
<proteinExistence type="predicted"/>
<sequence length="82" mass="9116">MAESMGFNAGSSLGRSGGFDYGWSVRSRCHLPCLLRSFLLLLHSTVTLSNILFRHRALSTIDVISSAMVHWIIRTSSTDILF</sequence>
<reference evidence="1" key="1">
    <citation type="submission" date="2019-04" db="EMBL/GenBank/DDBJ databases">
        <title>Friends and foes A comparative genomics study of 23 Aspergillus species from section Flavi.</title>
        <authorList>
            <consortium name="DOE Joint Genome Institute"/>
            <person name="Kjaerbolling I."/>
            <person name="Vesth T."/>
            <person name="Frisvad J.C."/>
            <person name="Nybo J.L."/>
            <person name="Theobald S."/>
            <person name="Kildgaard S."/>
            <person name="Isbrandt T."/>
            <person name="Kuo A."/>
            <person name="Sato A."/>
            <person name="Lyhne E.K."/>
            <person name="Kogle M.E."/>
            <person name="Wiebenga A."/>
            <person name="Kun R.S."/>
            <person name="Lubbers R.J."/>
            <person name="Makela M.R."/>
            <person name="Barry K."/>
            <person name="Chovatia M."/>
            <person name="Clum A."/>
            <person name="Daum C."/>
            <person name="Haridas S."/>
            <person name="He G."/>
            <person name="LaButti K."/>
            <person name="Lipzen A."/>
            <person name="Mondo S."/>
            <person name="Riley R."/>
            <person name="Salamov A."/>
            <person name="Simmons B.A."/>
            <person name="Magnuson J.K."/>
            <person name="Henrissat B."/>
            <person name="Mortensen U.H."/>
            <person name="Larsen T.O."/>
            <person name="Devries R.P."/>
            <person name="Grigoriev I.V."/>
            <person name="Machida M."/>
            <person name="Baker S.E."/>
            <person name="Andersen M.R."/>
        </authorList>
    </citation>
    <scope>NUCLEOTIDE SEQUENCE [LARGE SCALE GENOMIC DNA]</scope>
    <source>
        <strain evidence="1">CBS 121.62</strain>
    </source>
</reference>
<organism evidence="1">
    <name type="scientific">Aspergillus flavus</name>
    <dbReference type="NCBI Taxonomy" id="5059"/>
    <lineage>
        <taxon>Eukaryota</taxon>
        <taxon>Fungi</taxon>
        <taxon>Dikarya</taxon>
        <taxon>Ascomycota</taxon>
        <taxon>Pezizomycotina</taxon>
        <taxon>Eurotiomycetes</taxon>
        <taxon>Eurotiomycetidae</taxon>
        <taxon>Eurotiales</taxon>
        <taxon>Aspergillaceae</taxon>
        <taxon>Aspergillus</taxon>
        <taxon>Aspergillus subgen. Circumdati</taxon>
    </lineage>
</organism>
<accession>A0A5N6H5B6</accession>
<name>A0A5N6H5B6_ASPFL</name>
<evidence type="ECO:0000313" key="1">
    <source>
        <dbReference type="EMBL" id="KAB8249746.1"/>
    </source>
</evidence>